<dbReference type="AlphaFoldDB" id="A0A0F9A0D1"/>
<name>A0A0F9A0D1_9ZZZZ</name>
<sequence>SKTSIANWSMLKVGEAIFTDVDSDGAATADKVNAIWDLSLESVLDEGPEEGWQFASRTFHGIDRDEIAVTALAQASSTTTTVTGTHALIAGDRVELGTDLNLTGTYDVNSISTTVSWVITAVFTATDTGTAYWTSEEFAYRFARPTCTRVTSVKVGGLKITDWLRKGSWILTNLEDTEVDMDYILAHGDVTIANFPAHFSNVLRLKLASDLAYDLVQNSALGDRLKLEYREALALAIGMDNREKYVQESSDSWVAAGHTKMQIE</sequence>
<gene>
    <name evidence="1" type="ORF">LCGC14_2907240</name>
</gene>
<reference evidence="1" key="1">
    <citation type="journal article" date="2015" name="Nature">
        <title>Complex archaea that bridge the gap between prokaryotes and eukaryotes.</title>
        <authorList>
            <person name="Spang A."/>
            <person name="Saw J.H."/>
            <person name="Jorgensen S.L."/>
            <person name="Zaremba-Niedzwiedzka K."/>
            <person name="Martijn J."/>
            <person name="Lind A.E."/>
            <person name="van Eijk R."/>
            <person name="Schleper C."/>
            <person name="Guy L."/>
            <person name="Ettema T.J."/>
        </authorList>
    </citation>
    <scope>NUCLEOTIDE SEQUENCE</scope>
</reference>
<evidence type="ECO:0000313" key="1">
    <source>
        <dbReference type="EMBL" id="KKK72104.1"/>
    </source>
</evidence>
<proteinExistence type="predicted"/>
<feature type="non-terminal residue" evidence="1">
    <location>
        <position position="1"/>
    </location>
</feature>
<comment type="caution">
    <text evidence="1">The sequence shown here is derived from an EMBL/GenBank/DDBJ whole genome shotgun (WGS) entry which is preliminary data.</text>
</comment>
<dbReference type="EMBL" id="LAZR01057422">
    <property type="protein sequence ID" value="KKK72104.1"/>
    <property type="molecule type" value="Genomic_DNA"/>
</dbReference>
<protein>
    <submittedName>
        <fullName evidence="1">Uncharacterized protein</fullName>
    </submittedName>
</protein>
<accession>A0A0F9A0D1</accession>
<organism evidence="1">
    <name type="scientific">marine sediment metagenome</name>
    <dbReference type="NCBI Taxonomy" id="412755"/>
    <lineage>
        <taxon>unclassified sequences</taxon>
        <taxon>metagenomes</taxon>
        <taxon>ecological metagenomes</taxon>
    </lineage>
</organism>